<dbReference type="GO" id="GO:0015179">
    <property type="term" value="F:L-amino acid transmembrane transporter activity"/>
    <property type="evidence" value="ECO:0007669"/>
    <property type="project" value="TreeGrafter"/>
</dbReference>
<evidence type="ECO:0000256" key="6">
    <source>
        <dbReference type="SAM" id="Phobius"/>
    </source>
</evidence>
<feature type="transmembrane region" description="Helical" evidence="6">
    <location>
        <begin position="157"/>
        <end position="175"/>
    </location>
</feature>
<organism evidence="8 9">
    <name type="scientific">Myriangium duriaei CBS 260.36</name>
    <dbReference type="NCBI Taxonomy" id="1168546"/>
    <lineage>
        <taxon>Eukaryota</taxon>
        <taxon>Fungi</taxon>
        <taxon>Dikarya</taxon>
        <taxon>Ascomycota</taxon>
        <taxon>Pezizomycotina</taxon>
        <taxon>Dothideomycetes</taxon>
        <taxon>Dothideomycetidae</taxon>
        <taxon>Myriangiales</taxon>
        <taxon>Myriangiaceae</taxon>
        <taxon>Myriangium</taxon>
    </lineage>
</organism>
<evidence type="ECO:0000256" key="5">
    <source>
        <dbReference type="ARBA" id="ARBA00023136"/>
    </source>
</evidence>
<dbReference type="AlphaFoldDB" id="A0A9P4MJY0"/>
<feature type="transmembrane region" description="Helical" evidence="6">
    <location>
        <begin position="376"/>
        <end position="400"/>
    </location>
</feature>
<evidence type="ECO:0000256" key="2">
    <source>
        <dbReference type="ARBA" id="ARBA00008066"/>
    </source>
</evidence>
<evidence type="ECO:0000256" key="4">
    <source>
        <dbReference type="ARBA" id="ARBA00022989"/>
    </source>
</evidence>
<dbReference type="PANTHER" id="PTHR22950:SF668">
    <property type="entry name" value="AMINO ACID TRANSPORTER (EUROFUNG)"/>
    <property type="match status" value="1"/>
</dbReference>
<feature type="transmembrane region" description="Helical" evidence="6">
    <location>
        <begin position="127"/>
        <end position="151"/>
    </location>
</feature>
<keyword evidence="4 6" id="KW-1133">Transmembrane helix</keyword>
<feature type="transmembrane region" description="Helical" evidence="6">
    <location>
        <begin position="54"/>
        <end position="74"/>
    </location>
</feature>
<protein>
    <recommendedName>
        <fullName evidence="7">Amino acid transporter transmembrane domain-containing protein</fullName>
    </recommendedName>
</protein>
<dbReference type="OrthoDB" id="294730at2759"/>
<dbReference type="InterPro" id="IPR013057">
    <property type="entry name" value="AA_transpt_TM"/>
</dbReference>
<accession>A0A9P4MJY0</accession>
<feature type="transmembrane region" description="Helical" evidence="6">
    <location>
        <begin position="412"/>
        <end position="437"/>
    </location>
</feature>
<evidence type="ECO:0000313" key="9">
    <source>
        <dbReference type="Proteomes" id="UP000799439"/>
    </source>
</evidence>
<feature type="transmembrane region" description="Helical" evidence="6">
    <location>
        <begin position="80"/>
        <end position="100"/>
    </location>
</feature>
<feature type="transmembrane region" description="Helical" evidence="6">
    <location>
        <begin position="306"/>
        <end position="331"/>
    </location>
</feature>
<sequence length="456" mass="49338">MAIFKKGNMDDIAEDIVPQNSNEHGTDSYKVEHDPFGNEEGSGIHYKSLKWWQCSLLMIAETISLGILSLPAVIATMGFIPGVLLILGFGIICTYTGYVMGQFRQAHPSIHSFADAGQMFLGRPGRYLVEVAQALVLTFIVAAHILTFSIMMNVLTGHATCTVTWAAIGTIITLVMSLPRTLKNISLLSFFSCMSILVAVIVTMIAVGIVKPDAHSAVLVVPGYDTSVQNYALGISNILIAFTGHTAYFTFIAELKRPEDFPKSLALLQSLCITAYVVIAVVIYAYAGKGVAAPALSSTTPIVRKIAYGIAIPTIVVAGVVNAHVCIKNIYVRMWRGTDVMHQKGLKSLGSWYGLAFVCCVAAFLIANAIPVFSDLLGLLGALFCTWFSLGLPSSFWLAMNKHQLFINWKKSSLTVLNILICLISLVMCVMGTWASIKSIVDASTTRKPFSCADNS</sequence>
<proteinExistence type="inferred from homology"/>
<evidence type="ECO:0000313" key="8">
    <source>
        <dbReference type="EMBL" id="KAF2155698.1"/>
    </source>
</evidence>
<comment type="caution">
    <text evidence="8">The sequence shown here is derived from an EMBL/GenBank/DDBJ whole genome shotgun (WGS) entry which is preliminary data.</text>
</comment>
<dbReference type="FunFam" id="1.20.1740.10:FF:000039">
    <property type="entry name" value="Neutral amino acid transporter (Eurofung)"/>
    <property type="match status" value="1"/>
</dbReference>
<dbReference type="PANTHER" id="PTHR22950">
    <property type="entry name" value="AMINO ACID TRANSPORTER"/>
    <property type="match status" value="1"/>
</dbReference>
<dbReference type="Gene3D" id="1.20.1740.10">
    <property type="entry name" value="Amino acid/polyamine transporter I"/>
    <property type="match status" value="1"/>
</dbReference>
<name>A0A9P4MJY0_9PEZI</name>
<keyword evidence="9" id="KW-1185">Reference proteome</keyword>
<dbReference type="GO" id="GO:0016020">
    <property type="term" value="C:membrane"/>
    <property type="evidence" value="ECO:0007669"/>
    <property type="project" value="UniProtKB-SubCell"/>
</dbReference>
<dbReference type="Proteomes" id="UP000799439">
    <property type="component" value="Unassembled WGS sequence"/>
</dbReference>
<feature type="transmembrane region" description="Helical" evidence="6">
    <location>
        <begin position="230"/>
        <end position="253"/>
    </location>
</feature>
<evidence type="ECO:0000259" key="7">
    <source>
        <dbReference type="Pfam" id="PF01490"/>
    </source>
</evidence>
<reference evidence="8" key="1">
    <citation type="journal article" date="2020" name="Stud. Mycol.">
        <title>101 Dothideomycetes genomes: a test case for predicting lifestyles and emergence of pathogens.</title>
        <authorList>
            <person name="Haridas S."/>
            <person name="Albert R."/>
            <person name="Binder M."/>
            <person name="Bloem J."/>
            <person name="Labutti K."/>
            <person name="Salamov A."/>
            <person name="Andreopoulos B."/>
            <person name="Baker S."/>
            <person name="Barry K."/>
            <person name="Bills G."/>
            <person name="Bluhm B."/>
            <person name="Cannon C."/>
            <person name="Castanera R."/>
            <person name="Culley D."/>
            <person name="Daum C."/>
            <person name="Ezra D."/>
            <person name="Gonzalez J."/>
            <person name="Henrissat B."/>
            <person name="Kuo A."/>
            <person name="Liang C."/>
            <person name="Lipzen A."/>
            <person name="Lutzoni F."/>
            <person name="Magnuson J."/>
            <person name="Mondo S."/>
            <person name="Nolan M."/>
            <person name="Ohm R."/>
            <person name="Pangilinan J."/>
            <person name="Park H.-J."/>
            <person name="Ramirez L."/>
            <person name="Alfaro M."/>
            <person name="Sun H."/>
            <person name="Tritt A."/>
            <person name="Yoshinaga Y."/>
            <person name="Zwiers L.-H."/>
            <person name="Turgeon B."/>
            <person name="Goodwin S."/>
            <person name="Spatafora J."/>
            <person name="Crous P."/>
            <person name="Grigoriev I."/>
        </authorList>
    </citation>
    <scope>NUCLEOTIDE SEQUENCE</scope>
    <source>
        <strain evidence="8">CBS 260.36</strain>
    </source>
</reference>
<feature type="domain" description="Amino acid transporter transmembrane" evidence="7">
    <location>
        <begin position="49"/>
        <end position="437"/>
    </location>
</feature>
<evidence type="ECO:0000256" key="3">
    <source>
        <dbReference type="ARBA" id="ARBA00022692"/>
    </source>
</evidence>
<feature type="transmembrane region" description="Helical" evidence="6">
    <location>
        <begin position="187"/>
        <end position="210"/>
    </location>
</feature>
<feature type="transmembrane region" description="Helical" evidence="6">
    <location>
        <begin position="352"/>
        <end position="370"/>
    </location>
</feature>
<evidence type="ECO:0000256" key="1">
    <source>
        <dbReference type="ARBA" id="ARBA00004141"/>
    </source>
</evidence>
<comment type="subcellular location">
    <subcellularLocation>
        <location evidence="1">Membrane</location>
        <topology evidence="1">Multi-pass membrane protein</topology>
    </subcellularLocation>
</comment>
<dbReference type="EMBL" id="ML996082">
    <property type="protein sequence ID" value="KAF2155698.1"/>
    <property type="molecule type" value="Genomic_DNA"/>
</dbReference>
<keyword evidence="5 6" id="KW-0472">Membrane</keyword>
<keyword evidence="3 6" id="KW-0812">Transmembrane</keyword>
<dbReference type="Pfam" id="PF01490">
    <property type="entry name" value="Aa_trans"/>
    <property type="match status" value="1"/>
</dbReference>
<comment type="similarity">
    <text evidence="2">Belongs to the amino acid/polyamine transporter 2 family.</text>
</comment>
<feature type="transmembrane region" description="Helical" evidence="6">
    <location>
        <begin position="265"/>
        <end position="286"/>
    </location>
</feature>
<gene>
    <name evidence="8" type="ORF">K461DRAFT_274714</name>
</gene>